<dbReference type="EMBL" id="KV919393">
    <property type="protein sequence ID" value="OSX69811.1"/>
    <property type="molecule type" value="Genomic_DNA"/>
</dbReference>
<dbReference type="AlphaFoldDB" id="A0A1X6NME8"/>
<feature type="region of interest" description="Disordered" evidence="1">
    <location>
        <begin position="1"/>
        <end position="22"/>
    </location>
</feature>
<organism evidence="2 3">
    <name type="scientific">Porphyra umbilicalis</name>
    <name type="common">Purple laver</name>
    <name type="synonym">Red alga</name>
    <dbReference type="NCBI Taxonomy" id="2786"/>
    <lineage>
        <taxon>Eukaryota</taxon>
        <taxon>Rhodophyta</taxon>
        <taxon>Bangiophyceae</taxon>
        <taxon>Bangiales</taxon>
        <taxon>Bangiaceae</taxon>
        <taxon>Porphyra</taxon>
    </lineage>
</organism>
<evidence type="ECO:0000313" key="2">
    <source>
        <dbReference type="EMBL" id="OSX69811.1"/>
    </source>
</evidence>
<keyword evidence="3" id="KW-1185">Reference proteome</keyword>
<protein>
    <submittedName>
        <fullName evidence="2">Uncharacterized protein</fullName>
    </submittedName>
</protein>
<evidence type="ECO:0000256" key="1">
    <source>
        <dbReference type="SAM" id="MobiDB-lite"/>
    </source>
</evidence>
<gene>
    <name evidence="2" type="ORF">BU14_1124s0003</name>
</gene>
<feature type="region of interest" description="Disordered" evidence="1">
    <location>
        <begin position="39"/>
        <end position="65"/>
    </location>
</feature>
<proteinExistence type="predicted"/>
<evidence type="ECO:0000313" key="3">
    <source>
        <dbReference type="Proteomes" id="UP000218209"/>
    </source>
</evidence>
<dbReference type="Proteomes" id="UP000218209">
    <property type="component" value="Unassembled WGS sequence"/>
</dbReference>
<reference evidence="2 3" key="1">
    <citation type="submission" date="2017-03" db="EMBL/GenBank/DDBJ databases">
        <title>WGS assembly of Porphyra umbilicalis.</title>
        <authorList>
            <person name="Brawley S.H."/>
            <person name="Blouin N.A."/>
            <person name="Ficko-Blean E."/>
            <person name="Wheeler G.L."/>
            <person name="Lohr M."/>
            <person name="Goodson H.V."/>
            <person name="Jenkins J.W."/>
            <person name="Blaby-Haas C.E."/>
            <person name="Helliwell K.E."/>
            <person name="Chan C."/>
            <person name="Marriage T."/>
            <person name="Bhattacharya D."/>
            <person name="Klein A.S."/>
            <person name="Badis Y."/>
            <person name="Brodie J."/>
            <person name="Cao Y."/>
            <person name="Collen J."/>
            <person name="Dittami S.M."/>
            <person name="Gachon C.M."/>
            <person name="Green B.R."/>
            <person name="Karpowicz S."/>
            <person name="Kim J.W."/>
            <person name="Kudahl U."/>
            <person name="Lin S."/>
            <person name="Michel G."/>
            <person name="Mittag M."/>
            <person name="Olson B.J."/>
            <person name="Pangilinan J."/>
            <person name="Peng Y."/>
            <person name="Qiu H."/>
            <person name="Shu S."/>
            <person name="Singer J.T."/>
            <person name="Smith A.G."/>
            <person name="Sprecher B.N."/>
            <person name="Wagner V."/>
            <person name="Wang W."/>
            <person name="Wang Z.-Y."/>
            <person name="Yan J."/>
            <person name="Yarish C."/>
            <person name="Zoeuner-Riek S."/>
            <person name="Zhuang Y."/>
            <person name="Zou Y."/>
            <person name="Lindquist E.A."/>
            <person name="Grimwood J."/>
            <person name="Barry K."/>
            <person name="Rokhsar D.S."/>
            <person name="Schmutz J."/>
            <person name="Stiller J.W."/>
            <person name="Grossman A.R."/>
            <person name="Prochnik S.E."/>
        </authorList>
    </citation>
    <scope>NUCLEOTIDE SEQUENCE [LARGE SCALE GENOMIC DNA]</scope>
    <source>
        <strain evidence="2">4086291</strain>
    </source>
</reference>
<name>A0A1X6NME8_PORUM</name>
<accession>A0A1X6NME8</accession>
<sequence length="65" mass="7185">MVTESRGERQGDAARGCRREQGEMTMATTAWRRVETMTTGTSIFGSSHRDATLFGNGKRAPRPPK</sequence>